<evidence type="ECO:0000313" key="10">
    <source>
        <dbReference type="Proteomes" id="UP000182762"/>
    </source>
</evidence>
<evidence type="ECO:0000256" key="6">
    <source>
        <dbReference type="ARBA" id="ARBA00023136"/>
    </source>
</evidence>
<keyword evidence="5 7" id="KW-1133">Transmembrane helix</keyword>
<feature type="transmembrane region" description="Helical" evidence="7">
    <location>
        <begin position="42"/>
        <end position="63"/>
    </location>
</feature>
<dbReference type="InterPro" id="IPR011701">
    <property type="entry name" value="MFS"/>
</dbReference>
<keyword evidence="6 7" id="KW-0472">Membrane</keyword>
<accession>A0A1I5YYX8</accession>
<feature type="transmembrane region" description="Helical" evidence="7">
    <location>
        <begin position="99"/>
        <end position="125"/>
    </location>
</feature>
<dbReference type="Gene3D" id="1.20.1250.20">
    <property type="entry name" value="MFS general substrate transporter like domains"/>
    <property type="match status" value="1"/>
</dbReference>
<feature type="transmembrane region" description="Helical" evidence="7">
    <location>
        <begin position="244"/>
        <end position="262"/>
    </location>
</feature>
<dbReference type="PRINTS" id="PR01035">
    <property type="entry name" value="TCRTETA"/>
</dbReference>
<keyword evidence="10" id="KW-1185">Reference proteome</keyword>
<name>A0A1I5YYX8_9BACI</name>
<evidence type="ECO:0000256" key="5">
    <source>
        <dbReference type="ARBA" id="ARBA00022989"/>
    </source>
</evidence>
<feature type="transmembrane region" description="Helical" evidence="7">
    <location>
        <begin position="207"/>
        <end position="229"/>
    </location>
</feature>
<evidence type="ECO:0000259" key="8">
    <source>
        <dbReference type="PROSITE" id="PS50850"/>
    </source>
</evidence>
<comment type="subcellular location">
    <subcellularLocation>
        <location evidence="1">Cell membrane</location>
        <topology evidence="1">Multi-pass membrane protein</topology>
    </subcellularLocation>
</comment>
<dbReference type="InterPro" id="IPR050171">
    <property type="entry name" value="MFS_Transporters"/>
</dbReference>
<dbReference type="SUPFAM" id="SSF103473">
    <property type="entry name" value="MFS general substrate transporter"/>
    <property type="match status" value="1"/>
</dbReference>
<dbReference type="InterPro" id="IPR036259">
    <property type="entry name" value="MFS_trans_sf"/>
</dbReference>
<feature type="transmembrane region" description="Helical" evidence="7">
    <location>
        <begin position="12"/>
        <end position="30"/>
    </location>
</feature>
<evidence type="ECO:0000256" key="1">
    <source>
        <dbReference type="ARBA" id="ARBA00004651"/>
    </source>
</evidence>
<dbReference type="RefSeq" id="WP_061805112.1">
    <property type="nucleotide sequence ID" value="NZ_FOXX01000003.1"/>
</dbReference>
<feature type="transmembrane region" description="Helical" evidence="7">
    <location>
        <begin position="137"/>
        <end position="157"/>
    </location>
</feature>
<reference evidence="9 10" key="1">
    <citation type="submission" date="2016-10" db="EMBL/GenBank/DDBJ databases">
        <authorList>
            <person name="Varghese N."/>
            <person name="Submissions S."/>
        </authorList>
    </citation>
    <scope>NUCLEOTIDE SEQUENCE [LARGE SCALE GENOMIC DNA]</scope>
    <source>
        <strain evidence="9 10">DSM 13796</strain>
    </source>
</reference>
<dbReference type="Pfam" id="PF07690">
    <property type="entry name" value="MFS_1"/>
    <property type="match status" value="1"/>
</dbReference>
<dbReference type="GeneID" id="93710370"/>
<dbReference type="InterPro" id="IPR001958">
    <property type="entry name" value="Tet-R_TetA/multi-R_MdtG-like"/>
</dbReference>
<evidence type="ECO:0000313" key="9">
    <source>
        <dbReference type="EMBL" id="SFQ49399.1"/>
    </source>
</evidence>
<gene>
    <name evidence="9" type="ORF">SAMN02745910_01672</name>
</gene>
<dbReference type="PANTHER" id="PTHR23517">
    <property type="entry name" value="RESISTANCE PROTEIN MDTM, PUTATIVE-RELATED-RELATED"/>
    <property type="match status" value="1"/>
</dbReference>
<keyword evidence="2" id="KW-0813">Transport</keyword>
<feature type="domain" description="Major facilitator superfamily (MFS) profile" evidence="8">
    <location>
        <begin position="9"/>
        <end position="387"/>
    </location>
</feature>
<protein>
    <submittedName>
        <fullName evidence="9">Predicted arabinose efflux permease, MFS family</fullName>
    </submittedName>
</protein>
<feature type="transmembrane region" description="Helical" evidence="7">
    <location>
        <begin position="274"/>
        <end position="292"/>
    </location>
</feature>
<keyword evidence="3" id="KW-1003">Cell membrane</keyword>
<sequence length="395" mass="43660">MKAFHSVRDIGVFAVVSFLFWFSQFIYVPTFSPYMSSLGGNYAFIGLVLSSYGLMQLFFRLPLGIFSDLTRVRKPFIILGMLASSTSCLLFTFTDSLTLVFISRCLAGLGAATWVAFTILYGSYFKGEKSNRAMNSISFIVVLAQLLGMMLSGYVVSHLGWHGPFWIGSVSSLIGLLLSFMLFEDKQSSEREPIKMKELLSVMRNPTLLKISFLSILAHSIIFSTMFGFTPNYALNIGLTENELTLIVFSFMIPHAIAPLVIEKVFLSRFREWTVLKLAFLTAGCFTCLIPFADTKLLLCIIQSVNGFSLGIIFPLMLGMSVKSIPEQKKATAMGAYQALYAIGIFAGPFFAGLLNSHLGIEAGFYFAGSLGIVATLAVVLWRKKTSSYEVSRAK</sequence>
<dbReference type="EMBL" id="FOXX01000003">
    <property type="protein sequence ID" value="SFQ49399.1"/>
    <property type="molecule type" value="Genomic_DNA"/>
</dbReference>
<feature type="transmembrane region" description="Helical" evidence="7">
    <location>
        <begin position="339"/>
        <end position="357"/>
    </location>
</feature>
<feature type="transmembrane region" description="Helical" evidence="7">
    <location>
        <begin position="298"/>
        <end position="318"/>
    </location>
</feature>
<evidence type="ECO:0000256" key="2">
    <source>
        <dbReference type="ARBA" id="ARBA00022448"/>
    </source>
</evidence>
<feature type="transmembrane region" description="Helical" evidence="7">
    <location>
        <begin position="163"/>
        <end position="183"/>
    </location>
</feature>
<evidence type="ECO:0000256" key="7">
    <source>
        <dbReference type="SAM" id="Phobius"/>
    </source>
</evidence>
<dbReference type="PROSITE" id="PS50850">
    <property type="entry name" value="MFS"/>
    <property type="match status" value="1"/>
</dbReference>
<evidence type="ECO:0000256" key="4">
    <source>
        <dbReference type="ARBA" id="ARBA00022692"/>
    </source>
</evidence>
<dbReference type="Proteomes" id="UP000182762">
    <property type="component" value="Unassembled WGS sequence"/>
</dbReference>
<organism evidence="9 10">
    <name type="scientific">Priestia endophytica DSM 13796</name>
    <dbReference type="NCBI Taxonomy" id="1121089"/>
    <lineage>
        <taxon>Bacteria</taxon>
        <taxon>Bacillati</taxon>
        <taxon>Bacillota</taxon>
        <taxon>Bacilli</taxon>
        <taxon>Bacillales</taxon>
        <taxon>Bacillaceae</taxon>
        <taxon>Priestia</taxon>
    </lineage>
</organism>
<proteinExistence type="predicted"/>
<comment type="caution">
    <text evidence="9">The sequence shown here is derived from an EMBL/GenBank/DDBJ whole genome shotgun (WGS) entry which is preliminary data.</text>
</comment>
<feature type="transmembrane region" description="Helical" evidence="7">
    <location>
        <begin position="75"/>
        <end position="93"/>
    </location>
</feature>
<evidence type="ECO:0000256" key="3">
    <source>
        <dbReference type="ARBA" id="ARBA00022475"/>
    </source>
</evidence>
<feature type="transmembrane region" description="Helical" evidence="7">
    <location>
        <begin position="363"/>
        <end position="382"/>
    </location>
</feature>
<keyword evidence="4 7" id="KW-0812">Transmembrane</keyword>
<dbReference type="InterPro" id="IPR020846">
    <property type="entry name" value="MFS_dom"/>
</dbReference>